<dbReference type="AlphaFoldDB" id="A0A6B8KB55"/>
<feature type="disulfide bond" description="Redox-active" evidence="4">
    <location>
        <begin position="131"/>
        <end position="137"/>
    </location>
</feature>
<dbReference type="InterPro" id="IPR013766">
    <property type="entry name" value="Thioredoxin_domain"/>
</dbReference>
<keyword evidence="2 3" id="KW-0186">Copper</keyword>
<accession>A0A6B8KB55</accession>
<dbReference type="KEGG" id="mhey:H2LOC_003070"/>
<evidence type="ECO:0000313" key="6">
    <source>
        <dbReference type="EMBL" id="QGM44752.1"/>
    </source>
</evidence>
<dbReference type="GO" id="GO:0046872">
    <property type="term" value="F:metal ion binding"/>
    <property type="evidence" value="ECO:0007669"/>
    <property type="project" value="UniProtKB-KW"/>
</dbReference>
<feature type="binding site" evidence="3">
    <location>
        <position position="131"/>
    </location>
    <ligand>
        <name>Cu cation</name>
        <dbReference type="ChEBI" id="CHEBI:23378"/>
    </ligand>
</feature>
<dbReference type="PANTHER" id="PTHR12151:SF25">
    <property type="entry name" value="LINALOOL DEHYDRATASE_ISOMERASE DOMAIN-CONTAINING PROTEIN"/>
    <property type="match status" value="1"/>
</dbReference>
<protein>
    <submittedName>
        <fullName evidence="6">SCO family protein</fullName>
    </submittedName>
</protein>
<dbReference type="EMBL" id="CP046052">
    <property type="protein sequence ID" value="QGM44752.1"/>
    <property type="molecule type" value="Genomic_DNA"/>
</dbReference>
<dbReference type="SUPFAM" id="SSF52833">
    <property type="entry name" value="Thioredoxin-like"/>
    <property type="match status" value="1"/>
</dbReference>
<evidence type="ECO:0000313" key="7">
    <source>
        <dbReference type="Proteomes" id="UP000309061"/>
    </source>
</evidence>
<sequence length="279" mass="30222">MTRRGKFAGGALAPLVLVRFLLDIARPVGRASKWTPYDRSSDKKSRQNQIAGAHYCRKSLPTFAKCALVAAVALFAPAALAMRLPTPGSYALQRIQRAPEAELLDATGGPVRLSSVTRGSVTALAFFYSHCQDPTGCPVAWSTFETARKEASEDPLLKDRLRLVFVSLDPERDRPSVLKLLQESESRGPGVPWSFLTAPSHAALAPLLQAMGQDVSPDVDAAGARTGALNHMLKVFLIDPEGWTREIYTVAFLTPENLLNDARTLALEFPGAGPDSKVR</sequence>
<keyword evidence="3" id="KW-0479">Metal-binding</keyword>
<evidence type="ECO:0000259" key="5">
    <source>
        <dbReference type="PROSITE" id="PS51352"/>
    </source>
</evidence>
<dbReference type="InterPro" id="IPR036249">
    <property type="entry name" value="Thioredoxin-like_sf"/>
</dbReference>
<dbReference type="Gene3D" id="3.40.30.10">
    <property type="entry name" value="Glutaredoxin"/>
    <property type="match status" value="1"/>
</dbReference>
<comment type="similarity">
    <text evidence="1">Belongs to the SCO1/2 family.</text>
</comment>
<proteinExistence type="inferred from homology"/>
<keyword evidence="7" id="KW-1185">Reference proteome</keyword>
<dbReference type="Pfam" id="PF02630">
    <property type="entry name" value="SCO1-SenC"/>
    <property type="match status" value="1"/>
</dbReference>
<evidence type="ECO:0000256" key="2">
    <source>
        <dbReference type="ARBA" id="ARBA00023008"/>
    </source>
</evidence>
<evidence type="ECO:0000256" key="4">
    <source>
        <dbReference type="PIRSR" id="PIRSR603782-2"/>
    </source>
</evidence>
<feature type="binding site" evidence="3">
    <location>
        <position position="137"/>
    </location>
    <ligand>
        <name>Cu cation</name>
        <dbReference type="ChEBI" id="CHEBI:23378"/>
    </ligand>
</feature>
<feature type="domain" description="Thioredoxin" evidence="5">
    <location>
        <begin position="92"/>
        <end position="267"/>
    </location>
</feature>
<organism evidence="6 7">
    <name type="scientific">Methylocystis heyeri</name>
    <dbReference type="NCBI Taxonomy" id="391905"/>
    <lineage>
        <taxon>Bacteria</taxon>
        <taxon>Pseudomonadati</taxon>
        <taxon>Pseudomonadota</taxon>
        <taxon>Alphaproteobacteria</taxon>
        <taxon>Hyphomicrobiales</taxon>
        <taxon>Methylocystaceae</taxon>
        <taxon>Methylocystis</taxon>
    </lineage>
</organism>
<reference evidence="6 7" key="1">
    <citation type="submission" date="2019-11" db="EMBL/GenBank/DDBJ databases">
        <title>The genome sequence of Methylocystis heyeri.</title>
        <authorList>
            <person name="Oshkin I.Y."/>
            <person name="Miroshnikov K."/>
            <person name="Dedysh S.N."/>
        </authorList>
    </citation>
    <scope>NUCLEOTIDE SEQUENCE [LARGE SCALE GENOMIC DNA]</scope>
    <source>
        <strain evidence="6 7">H2</strain>
    </source>
</reference>
<dbReference type="PANTHER" id="PTHR12151">
    <property type="entry name" value="ELECTRON TRANSPORT PROTIN SCO1/SENC FAMILY MEMBER"/>
    <property type="match status" value="1"/>
</dbReference>
<dbReference type="PROSITE" id="PS51352">
    <property type="entry name" value="THIOREDOXIN_2"/>
    <property type="match status" value="1"/>
</dbReference>
<evidence type="ECO:0000256" key="1">
    <source>
        <dbReference type="ARBA" id="ARBA00010996"/>
    </source>
</evidence>
<dbReference type="InterPro" id="IPR003782">
    <property type="entry name" value="SCO1/SenC"/>
</dbReference>
<dbReference type="Proteomes" id="UP000309061">
    <property type="component" value="Chromosome"/>
</dbReference>
<name>A0A6B8KB55_9HYPH</name>
<gene>
    <name evidence="6" type="ORF">H2LOC_003070</name>
</gene>
<evidence type="ECO:0000256" key="3">
    <source>
        <dbReference type="PIRSR" id="PIRSR603782-1"/>
    </source>
</evidence>
<keyword evidence="4" id="KW-1015">Disulfide bond</keyword>
<dbReference type="CDD" id="cd02968">
    <property type="entry name" value="SCO"/>
    <property type="match status" value="1"/>
</dbReference>
<dbReference type="OrthoDB" id="5296507at2"/>